<gene>
    <name evidence="1" type="ORF">JIN87_02640</name>
</gene>
<dbReference type="InterPro" id="IPR027417">
    <property type="entry name" value="P-loop_NTPase"/>
</dbReference>
<comment type="caution">
    <text evidence="1">The sequence shown here is derived from an EMBL/GenBank/DDBJ whole genome shotgun (WGS) entry which is preliminary data.</text>
</comment>
<dbReference type="Gene3D" id="3.40.50.300">
    <property type="entry name" value="P-loop containing nucleotide triphosphate hydrolases"/>
    <property type="match status" value="1"/>
</dbReference>
<dbReference type="RefSeq" id="WP_200353963.1">
    <property type="nucleotide sequence ID" value="NZ_JAENIL010000003.1"/>
</dbReference>
<dbReference type="Pfam" id="PF13469">
    <property type="entry name" value="Sulfotransfer_3"/>
    <property type="match status" value="1"/>
</dbReference>
<keyword evidence="2" id="KW-1185">Reference proteome</keyword>
<organism evidence="1 2">
    <name type="scientific">Pelagicoccus mobilis</name>
    <dbReference type="NCBI Taxonomy" id="415221"/>
    <lineage>
        <taxon>Bacteria</taxon>
        <taxon>Pseudomonadati</taxon>
        <taxon>Verrucomicrobiota</taxon>
        <taxon>Opitutia</taxon>
        <taxon>Puniceicoccales</taxon>
        <taxon>Pelagicoccaceae</taxon>
        <taxon>Pelagicoccus</taxon>
    </lineage>
</organism>
<evidence type="ECO:0000313" key="2">
    <source>
        <dbReference type="Proteomes" id="UP000617628"/>
    </source>
</evidence>
<protein>
    <submittedName>
        <fullName evidence="1">Sulfotransferase</fullName>
    </submittedName>
</protein>
<accession>A0A934RVV2</accession>
<dbReference type="Proteomes" id="UP000617628">
    <property type="component" value="Unassembled WGS sequence"/>
</dbReference>
<name>A0A934RVV2_9BACT</name>
<evidence type="ECO:0000313" key="1">
    <source>
        <dbReference type="EMBL" id="MBK1875746.1"/>
    </source>
</evidence>
<sequence>MADTPNRTIAIELSTMRSGSTLLKALMSAAPDISSLPEVNFTKYQSANALQQIHALCDERIIVLKRPSWFNDASRYPKLPNVPETRHLILTRDVHTNVASLRKMVFRKFEKYMPEGPIDRWLARYWSKSYDSLLSRFPHDAQKNFWVRYEDLVADPIKWTEQIFKFLGSERTEGVDSYPPPKNYDWKWGTDDGGDKIKSLKVQANPIPQSSLDILERVKDIPRVALTRQALDYK</sequence>
<dbReference type="AlphaFoldDB" id="A0A934RVV2"/>
<proteinExistence type="predicted"/>
<dbReference type="SUPFAM" id="SSF52540">
    <property type="entry name" value="P-loop containing nucleoside triphosphate hydrolases"/>
    <property type="match status" value="1"/>
</dbReference>
<reference evidence="1" key="1">
    <citation type="submission" date="2021-01" db="EMBL/GenBank/DDBJ databases">
        <title>Modified the classification status of verrucomicrobia.</title>
        <authorList>
            <person name="Feng X."/>
        </authorList>
    </citation>
    <scope>NUCLEOTIDE SEQUENCE</scope>
    <source>
        <strain evidence="1">KCTC 13126</strain>
    </source>
</reference>
<dbReference type="EMBL" id="JAENIL010000003">
    <property type="protein sequence ID" value="MBK1875746.1"/>
    <property type="molecule type" value="Genomic_DNA"/>
</dbReference>